<dbReference type="Proteomes" id="UP000065797">
    <property type="component" value="Unassembled WGS sequence"/>
</dbReference>
<dbReference type="EMBL" id="LRPH01000035">
    <property type="protein sequence ID" value="KWU65538.1"/>
    <property type="molecule type" value="Genomic_DNA"/>
</dbReference>
<proteinExistence type="predicted"/>
<accession>A0A109GF98</accession>
<dbReference type="RefSeq" id="WP_060749724.1">
    <property type="nucleotide sequence ID" value="NZ_LRPH01000035.1"/>
</dbReference>
<name>A0A109GF98_BACMY</name>
<protein>
    <submittedName>
        <fullName evidence="1">Uncharacterized protein</fullName>
    </submittedName>
</protein>
<evidence type="ECO:0000313" key="1">
    <source>
        <dbReference type="EMBL" id="KWU65538.1"/>
    </source>
</evidence>
<sequence length="117" mass="13926">MKVQGIQEKIDKLYYWDAWVTKLVCDYFGDEVILIFKDGDDDVTLQFSGCYKIDFKHSMGYVKEKSIKTFTHEQLPYFLHDIEIGEIEKEGLKLYTCKIIMPPMDLEIWCKDINIER</sequence>
<dbReference type="AlphaFoldDB" id="A0A109GF98"/>
<comment type="caution">
    <text evidence="1">The sequence shown here is derived from an EMBL/GenBank/DDBJ whole genome shotgun (WGS) entry which is preliminary data.</text>
</comment>
<reference evidence="1 2" key="1">
    <citation type="submission" date="2016-01" db="EMBL/GenBank/DDBJ databases">
        <authorList>
            <person name="McClelland M."/>
            <person name="Jain A."/>
            <person name="Saraogi P."/>
            <person name="Mendelson R."/>
            <person name="Westerman R."/>
            <person name="SanMiguel P."/>
            <person name="Csonka L."/>
        </authorList>
    </citation>
    <scope>NUCLEOTIDE SEQUENCE [LARGE SCALE GENOMIC DNA]</scope>
    <source>
        <strain evidence="1 2">PE8-15</strain>
    </source>
</reference>
<evidence type="ECO:0000313" key="2">
    <source>
        <dbReference type="Proteomes" id="UP000065797"/>
    </source>
</evidence>
<organism evidence="1 2">
    <name type="scientific">Bacillus mycoides</name>
    <dbReference type="NCBI Taxonomy" id="1405"/>
    <lineage>
        <taxon>Bacteria</taxon>
        <taxon>Bacillati</taxon>
        <taxon>Bacillota</taxon>
        <taxon>Bacilli</taxon>
        <taxon>Bacillales</taxon>
        <taxon>Bacillaceae</taxon>
        <taxon>Bacillus</taxon>
        <taxon>Bacillus cereus group</taxon>
    </lineage>
</organism>
<gene>
    <name evidence="1" type="ORF">AWW70_09935</name>
</gene>